<name>A0A7C6AFN4_UNCW3</name>
<evidence type="ECO:0000256" key="3">
    <source>
        <dbReference type="ARBA" id="ARBA00022676"/>
    </source>
</evidence>
<evidence type="ECO:0000256" key="1">
    <source>
        <dbReference type="ARBA" id="ARBA00004370"/>
    </source>
</evidence>
<dbReference type="Pfam" id="PF06925">
    <property type="entry name" value="MGDG_synth"/>
    <property type="match status" value="1"/>
</dbReference>
<evidence type="ECO:0000259" key="6">
    <source>
        <dbReference type="Pfam" id="PF06925"/>
    </source>
</evidence>
<protein>
    <recommendedName>
        <fullName evidence="8">Glycosyltransferase</fullName>
    </recommendedName>
</protein>
<dbReference type="InterPro" id="IPR050519">
    <property type="entry name" value="Glycosyltransf_28_UgtP"/>
</dbReference>
<dbReference type="AlphaFoldDB" id="A0A7C6AFN4"/>
<dbReference type="PANTHER" id="PTHR43025">
    <property type="entry name" value="MONOGALACTOSYLDIACYLGLYCEROL SYNTHASE"/>
    <property type="match status" value="1"/>
</dbReference>
<comment type="caution">
    <text evidence="7">The sequence shown here is derived from an EMBL/GenBank/DDBJ whole genome shotgun (WGS) entry which is preliminary data.</text>
</comment>
<gene>
    <name evidence="7" type="ORF">ENV70_04555</name>
</gene>
<evidence type="ECO:0000313" key="7">
    <source>
        <dbReference type="EMBL" id="HHS62871.1"/>
    </source>
</evidence>
<evidence type="ECO:0000256" key="4">
    <source>
        <dbReference type="ARBA" id="ARBA00022679"/>
    </source>
</evidence>
<sequence>MKILLLAVPIGAGHMKAANAIKQGIERLAPESQVRLEDCFKWVFPVYGFMYKNIYEYCQKNATWILKIFYQGMGVKSGGDKTLYAFHKMTAYRFSDLIQEYKPDYVLCAHFSPAYYSALYKNNFGFRIGVVITDYYIHPHWVNKEIDDYFIPNEDLSGQILKYGAKAAQIHPFGIPVNIALEGEIDRDAARKRFGLSLERISVVVMGSKVFGGEWFEIVQEIVDFDYDLLVLCGENKEAMERIKKLKGRANLKVYGMVDKIQELIAVCDILITKAGGITTTEATKAGPCLLFANSIPGLEDKNEEFFIKHNAGLKITKENAKKVMYELLSHREKIAEMKKNLLKLGKKNSALNIAQAILKRGQAPLL</sequence>
<evidence type="ECO:0000259" key="5">
    <source>
        <dbReference type="Pfam" id="PF04101"/>
    </source>
</evidence>
<proteinExistence type="inferred from homology"/>
<dbReference type="InterPro" id="IPR009695">
    <property type="entry name" value="Diacylglyc_glucosyltr_N"/>
</dbReference>
<dbReference type="GO" id="GO:0009247">
    <property type="term" value="P:glycolipid biosynthetic process"/>
    <property type="evidence" value="ECO:0007669"/>
    <property type="project" value="InterPro"/>
</dbReference>
<dbReference type="InterPro" id="IPR007235">
    <property type="entry name" value="Glyco_trans_28_C"/>
</dbReference>
<dbReference type="Pfam" id="PF04101">
    <property type="entry name" value="Glyco_tran_28_C"/>
    <property type="match status" value="1"/>
</dbReference>
<reference evidence="7" key="1">
    <citation type="journal article" date="2020" name="mSystems">
        <title>Genome- and Community-Level Interaction Insights into Carbon Utilization and Element Cycling Functions of Hydrothermarchaeota in Hydrothermal Sediment.</title>
        <authorList>
            <person name="Zhou Z."/>
            <person name="Liu Y."/>
            <person name="Xu W."/>
            <person name="Pan J."/>
            <person name="Luo Z.H."/>
            <person name="Li M."/>
        </authorList>
    </citation>
    <scope>NUCLEOTIDE SEQUENCE [LARGE SCALE GENOMIC DNA]</scope>
    <source>
        <strain evidence="7">SpSt-783</strain>
    </source>
</reference>
<dbReference type="PANTHER" id="PTHR43025:SF3">
    <property type="entry name" value="MONOGALACTOSYLDIACYLGLYCEROL SYNTHASE 1, CHLOROPLASTIC"/>
    <property type="match status" value="1"/>
</dbReference>
<evidence type="ECO:0000256" key="2">
    <source>
        <dbReference type="ARBA" id="ARBA00006962"/>
    </source>
</evidence>
<dbReference type="SUPFAM" id="SSF53756">
    <property type="entry name" value="UDP-Glycosyltransferase/glycogen phosphorylase"/>
    <property type="match status" value="1"/>
</dbReference>
<accession>A0A7C6AFN4</accession>
<dbReference type="EMBL" id="DTHJ01000093">
    <property type="protein sequence ID" value="HHS62871.1"/>
    <property type="molecule type" value="Genomic_DNA"/>
</dbReference>
<keyword evidence="3" id="KW-0328">Glycosyltransferase</keyword>
<dbReference type="Gene3D" id="3.40.50.2000">
    <property type="entry name" value="Glycogen Phosphorylase B"/>
    <property type="match status" value="1"/>
</dbReference>
<keyword evidence="4" id="KW-0808">Transferase</keyword>
<evidence type="ECO:0008006" key="8">
    <source>
        <dbReference type="Google" id="ProtNLM"/>
    </source>
</evidence>
<comment type="similarity">
    <text evidence="2">Belongs to the glycosyltransferase 28 family.</text>
</comment>
<dbReference type="GO" id="GO:0016020">
    <property type="term" value="C:membrane"/>
    <property type="evidence" value="ECO:0007669"/>
    <property type="project" value="UniProtKB-SubCell"/>
</dbReference>
<dbReference type="GO" id="GO:0016758">
    <property type="term" value="F:hexosyltransferase activity"/>
    <property type="evidence" value="ECO:0007669"/>
    <property type="project" value="InterPro"/>
</dbReference>
<feature type="domain" description="Diacylglycerol glucosyltransferase N-terminal" evidence="6">
    <location>
        <begin position="14"/>
        <end position="177"/>
    </location>
</feature>
<comment type="subcellular location">
    <subcellularLocation>
        <location evidence="1">Membrane</location>
    </subcellularLocation>
</comment>
<organism evidence="7">
    <name type="scientific">candidate division WOR-3 bacterium</name>
    <dbReference type="NCBI Taxonomy" id="2052148"/>
    <lineage>
        <taxon>Bacteria</taxon>
        <taxon>Bacteria division WOR-3</taxon>
    </lineage>
</organism>
<feature type="domain" description="Glycosyl transferase family 28 C-terminal" evidence="5">
    <location>
        <begin position="226"/>
        <end position="349"/>
    </location>
</feature>